<name>A0A1N7M335_9BACT</name>
<gene>
    <name evidence="1" type="ORF">SAMN05421761_10540</name>
</gene>
<dbReference type="AlphaFoldDB" id="A0A1N7M335"/>
<proteinExistence type="predicted"/>
<organism evidence="1 2">
    <name type="scientific">Belliella pelovolcani</name>
    <dbReference type="NCBI Taxonomy" id="529505"/>
    <lineage>
        <taxon>Bacteria</taxon>
        <taxon>Pseudomonadati</taxon>
        <taxon>Bacteroidota</taxon>
        <taxon>Cytophagia</taxon>
        <taxon>Cytophagales</taxon>
        <taxon>Cyclobacteriaceae</taxon>
        <taxon>Belliella</taxon>
    </lineage>
</organism>
<reference evidence="2" key="1">
    <citation type="submission" date="2017-01" db="EMBL/GenBank/DDBJ databases">
        <authorList>
            <person name="Varghese N."/>
            <person name="Submissions S."/>
        </authorList>
    </citation>
    <scope>NUCLEOTIDE SEQUENCE [LARGE SCALE GENOMIC DNA]</scope>
    <source>
        <strain evidence="2">DSM 46698</strain>
    </source>
</reference>
<evidence type="ECO:0000313" key="1">
    <source>
        <dbReference type="EMBL" id="SIS80361.1"/>
    </source>
</evidence>
<protein>
    <submittedName>
        <fullName evidence="1">Uncharacterized protein</fullName>
    </submittedName>
</protein>
<dbReference type="Proteomes" id="UP000186026">
    <property type="component" value="Unassembled WGS sequence"/>
</dbReference>
<dbReference type="EMBL" id="FTOP01000005">
    <property type="protein sequence ID" value="SIS80361.1"/>
    <property type="molecule type" value="Genomic_DNA"/>
</dbReference>
<accession>A0A1N7M335</accession>
<dbReference type="STRING" id="529505.SAMN05421761_10540"/>
<sequence>MTVIYIFKLFKVIFHLFVLDIFSLKKVKSL</sequence>
<keyword evidence="2" id="KW-1185">Reference proteome</keyword>
<evidence type="ECO:0000313" key="2">
    <source>
        <dbReference type="Proteomes" id="UP000186026"/>
    </source>
</evidence>